<feature type="compositionally biased region" description="Polar residues" evidence="1">
    <location>
        <begin position="223"/>
        <end position="232"/>
    </location>
</feature>
<dbReference type="EMBL" id="JAERUA010000006">
    <property type="protein sequence ID" value="KAI1898901.1"/>
    <property type="molecule type" value="Genomic_DNA"/>
</dbReference>
<feature type="compositionally biased region" description="Pro residues" evidence="1">
    <location>
        <begin position="630"/>
        <end position="639"/>
    </location>
</feature>
<reference evidence="2" key="1">
    <citation type="submission" date="2021-01" db="EMBL/GenBank/DDBJ databases">
        <authorList>
            <person name="Zahm M."/>
            <person name="Roques C."/>
            <person name="Cabau C."/>
            <person name="Klopp C."/>
            <person name="Donnadieu C."/>
            <person name="Jouanno E."/>
            <person name="Lampietro C."/>
            <person name="Louis A."/>
            <person name="Herpin A."/>
            <person name="Echchiki A."/>
            <person name="Berthelot C."/>
            <person name="Parey E."/>
            <person name="Roest-Crollius H."/>
            <person name="Braasch I."/>
            <person name="Postlethwait J."/>
            <person name="Bobe J."/>
            <person name="Montfort J."/>
            <person name="Bouchez O."/>
            <person name="Begum T."/>
            <person name="Mejri S."/>
            <person name="Adams A."/>
            <person name="Chen W.-J."/>
            <person name="Guiguen Y."/>
        </authorList>
    </citation>
    <scope>NUCLEOTIDE SEQUENCE</scope>
    <source>
        <tissue evidence="2">Blood</tissue>
    </source>
</reference>
<feature type="region of interest" description="Disordered" evidence="1">
    <location>
        <begin position="223"/>
        <end position="242"/>
    </location>
</feature>
<feature type="region of interest" description="Disordered" evidence="1">
    <location>
        <begin position="449"/>
        <end position="514"/>
    </location>
</feature>
<evidence type="ECO:0000256" key="1">
    <source>
        <dbReference type="SAM" id="MobiDB-lite"/>
    </source>
</evidence>
<dbReference type="Proteomes" id="UP000829720">
    <property type="component" value="Unassembled WGS sequence"/>
</dbReference>
<name>A0A8T3DP91_9TELE</name>
<comment type="caution">
    <text evidence="2">The sequence shown here is derived from an EMBL/GenBank/DDBJ whole genome shotgun (WGS) entry which is preliminary data.</text>
</comment>
<evidence type="ECO:0000313" key="2">
    <source>
        <dbReference type="EMBL" id="KAI1898901.1"/>
    </source>
</evidence>
<accession>A0A8T3DP91</accession>
<feature type="compositionally biased region" description="Polar residues" evidence="1">
    <location>
        <begin position="653"/>
        <end position="670"/>
    </location>
</feature>
<dbReference type="AlphaFoldDB" id="A0A8T3DP91"/>
<protein>
    <submittedName>
        <fullName evidence="2">Uncharacterized protein</fullName>
    </submittedName>
</protein>
<feature type="compositionally biased region" description="Basic and acidic residues" evidence="1">
    <location>
        <begin position="465"/>
        <end position="477"/>
    </location>
</feature>
<feature type="region of interest" description="Disordered" evidence="1">
    <location>
        <begin position="578"/>
        <end position="670"/>
    </location>
</feature>
<dbReference type="OrthoDB" id="660555at2759"/>
<feature type="compositionally biased region" description="Polar residues" evidence="1">
    <location>
        <begin position="500"/>
        <end position="514"/>
    </location>
</feature>
<sequence>MEDGCSPATKRKDPNGYVNRVFNVSLDVDKEMGTLRIQDPEQGDAPVRCPSLEDGERVASSRRPRAAGIWKILTRKKAPIGCERRPHSMILPGEASIPRLSFVDKVRSFKKLRSSSIFKGRSVKMYGGKFSSALKDEAVAEFSARDYSVHTYTRKSPFRSKSKRHSYAGHTKDFDCTFEDMDLPSHSGNEHQLPRDLPGCQNGFKPGEGVPHDKRKAHPNFSNCNNSAASEEQFQRDSPKTVGRRFRGAEVWGYLKKISLMGKGASGVSEKSFDSEFHTLDKTIDSDCTSFDFECIQDADPPPTTAGAEGKGGHFRGLFRFFSSVAETARKWRSSGRSFSPPDGERSPMGSPGSQRAGLFPQDVPLYLGSENTSVCPSSPNLGSREDALPAGLIEEGSSLRVVLKSWKVTPDPPGSNGHLVDLLADLGTPQGSPCTPKASVELHVRHMAPASRTPSEGGTGSVCRRTEEAGDVGNDRDSEDVSVSIAAGPRWDQGKQRNAGGTETCSGTDSEPCSENALKDAAASRCVVRDGMADLGVVPVAVTSPTRRKRRPVSVYTPQLSLQCPVLEEGVVFSGRDGHDSPLWKRRAAPGAPGEPGMRRPLMRRRPHSVIDGSVPMESDPIHPLRPMTRPPGLSPRDPPFRATLQRCRSLPLSQSTPTGLEQTGWSRASTQPGDVALKLQSQAAYHTVTTRRRLLRPGSEQLHVNIVSHGY</sequence>
<proteinExistence type="predicted"/>
<gene>
    <name evidence="2" type="ORF">AGOR_G00077170</name>
</gene>
<evidence type="ECO:0000313" key="3">
    <source>
        <dbReference type="Proteomes" id="UP000829720"/>
    </source>
</evidence>
<feature type="region of interest" description="Disordered" evidence="1">
    <location>
        <begin position="332"/>
        <end position="361"/>
    </location>
</feature>
<keyword evidence="3" id="KW-1185">Reference proteome</keyword>
<organism evidence="2 3">
    <name type="scientific">Albula goreensis</name>
    <dbReference type="NCBI Taxonomy" id="1534307"/>
    <lineage>
        <taxon>Eukaryota</taxon>
        <taxon>Metazoa</taxon>
        <taxon>Chordata</taxon>
        <taxon>Craniata</taxon>
        <taxon>Vertebrata</taxon>
        <taxon>Euteleostomi</taxon>
        <taxon>Actinopterygii</taxon>
        <taxon>Neopterygii</taxon>
        <taxon>Teleostei</taxon>
        <taxon>Albuliformes</taxon>
        <taxon>Albulidae</taxon>
        <taxon>Albula</taxon>
    </lineage>
</organism>